<proteinExistence type="inferred from homology"/>
<dbReference type="SUPFAM" id="SSF52788">
    <property type="entry name" value="Phosphotyrosine protein phosphatases I"/>
    <property type="match status" value="1"/>
</dbReference>
<sequence length="157" mass="17364">MNKGNTPYKVLVVCMGNICRSPTGEAVLKAKATSLGVNVEVDSAGTIAYHAGERSDLRSRAAGEARGYDFSTIRARQVKQSDFNDFDQILCADKSNLADLKAICPKQYQHKLKLFLSYGDNEVDEIPDPYYGGDQGFERVLDLIEHASIAFLQQLKQ</sequence>
<dbReference type="InterPro" id="IPR017867">
    <property type="entry name" value="Tyr_phospatase_low_mol_wt"/>
</dbReference>
<dbReference type="PRINTS" id="PR00719">
    <property type="entry name" value="LMWPTPASE"/>
</dbReference>
<evidence type="ECO:0000256" key="2">
    <source>
        <dbReference type="ARBA" id="ARBA00013064"/>
    </source>
</evidence>
<accession>A0ABU8EVA6</accession>
<evidence type="ECO:0000313" key="7">
    <source>
        <dbReference type="Proteomes" id="UP001382455"/>
    </source>
</evidence>
<gene>
    <name evidence="6" type="ORF">WAE96_14610</name>
</gene>
<evidence type="ECO:0000256" key="1">
    <source>
        <dbReference type="ARBA" id="ARBA00011063"/>
    </source>
</evidence>
<dbReference type="PANTHER" id="PTHR11717:SF7">
    <property type="entry name" value="LOW MOLECULAR WEIGHT PHOSPHOTYROSINE PROTEIN PHOSPHATASE"/>
    <property type="match status" value="1"/>
</dbReference>
<dbReference type="GO" id="GO:0004725">
    <property type="term" value="F:protein tyrosine phosphatase activity"/>
    <property type="evidence" value="ECO:0007669"/>
    <property type="project" value="UniProtKB-EC"/>
</dbReference>
<evidence type="ECO:0000256" key="4">
    <source>
        <dbReference type="ARBA" id="ARBA00022912"/>
    </source>
</evidence>
<keyword evidence="7" id="KW-1185">Reference proteome</keyword>
<dbReference type="PANTHER" id="PTHR11717">
    <property type="entry name" value="LOW MOLECULAR WEIGHT PROTEIN TYROSINE PHOSPHATASE"/>
    <property type="match status" value="1"/>
</dbReference>
<name>A0ABU8EVA6_9GAMM</name>
<dbReference type="InterPro" id="IPR023485">
    <property type="entry name" value="Ptyr_pPase"/>
</dbReference>
<protein>
    <recommendedName>
        <fullName evidence="2">protein-tyrosine-phosphatase</fullName>
        <ecNumber evidence="2">3.1.3.48</ecNumber>
    </recommendedName>
</protein>
<evidence type="ECO:0000259" key="5">
    <source>
        <dbReference type="SMART" id="SM00226"/>
    </source>
</evidence>
<dbReference type="EC" id="3.1.3.48" evidence="2"/>
<reference evidence="6 7" key="1">
    <citation type="submission" date="2023-12" db="EMBL/GenBank/DDBJ databases">
        <title>Friends and Foes: Symbiotic and Algicidal bacterial influence on Karenia brevis blooms.</title>
        <authorList>
            <person name="Fei C."/>
            <person name="Mohamed A.R."/>
            <person name="Booker A."/>
            <person name="Arshad M."/>
            <person name="Klass S."/>
            <person name="Ahn S."/>
            <person name="Gilbert P.M."/>
            <person name="Heil C.A."/>
            <person name="Martinez J.M."/>
            <person name="Amin S.A."/>
        </authorList>
    </citation>
    <scope>NUCLEOTIDE SEQUENCE [LARGE SCALE GENOMIC DNA]</scope>
    <source>
        <strain evidence="6 7">CE15</strain>
    </source>
</reference>
<evidence type="ECO:0000256" key="3">
    <source>
        <dbReference type="ARBA" id="ARBA00022801"/>
    </source>
</evidence>
<dbReference type="Proteomes" id="UP001382455">
    <property type="component" value="Unassembled WGS sequence"/>
</dbReference>
<keyword evidence="3 6" id="KW-0378">Hydrolase</keyword>
<dbReference type="InterPro" id="IPR036196">
    <property type="entry name" value="Ptyr_pPase_sf"/>
</dbReference>
<feature type="domain" description="Phosphotyrosine protein phosphatase I" evidence="5">
    <location>
        <begin position="8"/>
        <end position="154"/>
    </location>
</feature>
<dbReference type="CDD" id="cd16343">
    <property type="entry name" value="LMWPTP"/>
    <property type="match status" value="1"/>
</dbReference>
<comment type="caution">
    <text evidence="6">The sequence shown here is derived from an EMBL/GenBank/DDBJ whole genome shotgun (WGS) entry which is preliminary data.</text>
</comment>
<dbReference type="RefSeq" id="WP_336435968.1">
    <property type="nucleotide sequence ID" value="NZ_JBAWKS010000002.1"/>
</dbReference>
<dbReference type="SMART" id="SM00226">
    <property type="entry name" value="LMWPc"/>
    <property type="match status" value="1"/>
</dbReference>
<organism evidence="6 7">
    <name type="scientific">Pseudoalteromonas spongiae</name>
    <dbReference type="NCBI Taxonomy" id="298657"/>
    <lineage>
        <taxon>Bacteria</taxon>
        <taxon>Pseudomonadati</taxon>
        <taxon>Pseudomonadota</taxon>
        <taxon>Gammaproteobacteria</taxon>
        <taxon>Alteromonadales</taxon>
        <taxon>Pseudoalteromonadaceae</taxon>
        <taxon>Pseudoalteromonas</taxon>
    </lineage>
</organism>
<dbReference type="Gene3D" id="3.40.50.2300">
    <property type="match status" value="1"/>
</dbReference>
<keyword evidence="4" id="KW-0904">Protein phosphatase</keyword>
<evidence type="ECO:0000313" key="6">
    <source>
        <dbReference type="EMBL" id="MEI4550899.1"/>
    </source>
</evidence>
<dbReference type="InterPro" id="IPR050438">
    <property type="entry name" value="LMW_PTPase"/>
</dbReference>
<dbReference type="EMBL" id="JBAWKS010000002">
    <property type="protein sequence ID" value="MEI4550899.1"/>
    <property type="molecule type" value="Genomic_DNA"/>
</dbReference>
<comment type="similarity">
    <text evidence="1">Belongs to the low molecular weight phosphotyrosine protein phosphatase family.</text>
</comment>
<dbReference type="Pfam" id="PF01451">
    <property type="entry name" value="LMWPc"/>
    <property type="match status" value="1"/>
</dbReference>